<sequence>MAFIASVGKVADPRIGTKARQYGDVSMMIDSSKNLLGMTSSSARGQSGQQARITKCCSMQSTIAIPYDAATKVAAMVAEKRMSRVRLICTRACLIGPDMQWIPPAAVDGARKHRAGTSQASHSAHKHQGWSRLLIR</sequence>
<gene>
    <name evidence="2" type="ORF">FH972_022744</name>
</gene>
<feature type="region of interest" description="Disordered" evidence="1">
    <location>
        <begin position="115"/>
        <end position="136"/>
    </location>
</feature>
<comment type="caution">
    <text evidence="2">The sequence shown here is derived from an EMBL/GenBank/DDBJ whole genome shotgun (WGS) entry which is preliminary data.</text>
</comment>
<evidence type="ECO:0000256" key="1">
    <source>
        <dbReference type="SAM" id="MobiDB-lite"/>
    </source>
</evidence>
<reference evidence="2 3" key="1">
    <citation type="submission" date="2019-06" db="EMBL/GenBank/DDBJ databases">
        <title>A chromosomal-level reference genome of Carpinus fangiana (Coryloideae, Betulaceae).</title>
        <authorList>
            <person name="Yang X."/>
            <person name="Wang Z."/>
            <person name="Zhang L."/>
            <person name="Hao G."/>
            <person name="Liu J."/>
            <person name="Yang Y."/>
        </authorList>
    </citation>
    <scope>NUCLEOTIDE SEQUENCE [LARGE SCALE GENOMIC DNA]</scope>
    <source>
        <strain evidence="2">Cfa_2016G</strain>
        <tissue evidence="2">Leaf</tissue>
    </source>
</reference>
<dbReference type="EMBL" id="VIBQ01000012">
    <property type="protein sequence ID" value="KAB8343154.1"/>
    <property type="molecule type" value="Genomic_DNA"/>
</dbReference>
<organism evidence="2 3">
    <name type="scientific">Carpinus fangiana</name>
    <dbReference type="NCBI Taxonomy" id="176857"/>
    <lineage>
        <taxon>Eukaryota</taxon>
        <taxon>Viridiplantae</taxon>
        <taxon>Streptophyta</taxon>
        <taxon>Embryophyta</taxon>
        <taxon>Tracheophyta</taxon>
        <taxon>Spermatophyta</taxon>
        <taxon>Magnoliopsida</taxon>
        <taxon>eudicotyledons</taxon>
        <taxon>Gunneridae</taxon>
        <taxon>Pentapetalae</taxon>
        <taxon>rosids</taxon>
        <taxon>fabids</taxon>
        <taxon>Fagales</taxon>
        <taxon>Betulaceae</taxon>
        <taxon>Carpinus</taxon>
    </lineage>
</organism>
<protein>
    <submittedName>
        <fullName evidence="2">Uncharacterized protein</fullName>
    </submittedName>
</protein>
<keyword evidence="3" id="KW-1185">Reference proteome</keyword>
<proteinExistence type="predicted"/>
<name>A0A5N6KT52_9ROSI</name>
<evidence type="ECO:0000313" key="3">
    <source>
        <dbReference type="Proteomes" id="UP000327013"/>
    </source>
</evidence>
<evidence type="ECO:0000313" key="2">
    <source>
        <dbReference type="EMBL" id="KAB8343154.1"/>
    </source>
</evidence>
<dbReference type="AlphaFoldDB" id="A0A5N6KT52"/>
<dbReference type="Proteomes" id="UP000327013">
    <property type="component" value="Unassembled WGS sequence"/>
</dbReference>
<feature type="compositionally biased region" description="Basic residues" evidence="1">
    <location>
        <begin position="123"/>
        <end position="136"/>
    </location>
</feature>
<accession>A0A5N6KT52</accession>